<name>A0A1Y1YNN9_9FUNG</name>
<sequence>MPLSRARASKPSCKPPSLSLKSGTVFDQTPDRNIMCLNAENLLSHKIALVKPNLHTLNEPQASYDIGESIRRMDTIYRTSFQTWIKDSNNAHCIGIKLRRLACEMSVEKLAKAIKWIAEGWPEGKCRVLFSQITANWPEDRRAGLAELLLKTTHPLHKLKGLLKLPPLRNLSIIQDSSTISSKQQSTRSHDSPLLKFKPSTDCADV</sequence>
<proteinExistence type="predicted"/>
<dbReference type="EMBL" id="MCFE01000097">
    <property type="protein sequence ID" value="ORX99443.1"/>
    <property type="molecule type" value="Genomic_DNA"/>
</dbReference>
<dbReference type="STRING" id="1314790.A0A1Y1YNN9"/>
<dbReference type="InParanoid" id="A0A1Y1YNN9"/>
<keyword evidence="2" id="KW-1185">Reference proteome</keyword>
<reference evidence="1 2" key="1">
    <citation type="submission" date="2016-07" db="EMBL/GenBank/DDBJ databases">
        <title>Pervasive Adenine N6-methylation of Active Genes in Fungi.</title>
        <authorList>
            <consortium name="DOE Joint Genome Institute"/>
            <person name="Mondo S.J."/>
            <person name="Dannebaum R.O."/>
            <person name="Kuo R.C."/>
            <person name="Labutti K."/>
            <person name="Haridas S."/>
            <person name="Kuo A."/>
            <person name="Salamov A."/>
            <person name="Ahrendt S.R."/>
            <person name="Lipzen A."/>
            <person name="Sullivan W."/>
            <person name="Andreopoulos W.B."/>
            <person name="Clum A."/>
            <person name="Lindquist E."/>
            <person name="Daum C."/>
            <person name="Ramamoorthy G.K."/>
            <person name="Gryganskyi A."/>
            <person name="Culley D."/>
            <person name="Magnuson J.K."/>
            <person name="James T.Y."/>
            <person name="O'Malley M.A."/>
            <person name="Stajich J.E."/>
            <person name="Spatafora J.W."/>
            <person name="Visel A."/>
            <person name="Grigoriev I.V."/>
        </authorList>
    </citation>
    <scope>NUCLEOTIDE SEQUENCE [LARGE SCALE GENOMIC DNA]</scope>
    <source>
        <strain evidence="1 2">CBS 931.73</strain>
    </source>
</reference>
<dbReference type="Proteomes" id="UP000193498">
    <property type="component" value="Unassembled WGS sequence"/>
</dbReference>
<evidence type="ECO:0000313" key="1">
    <source>
        <dbReference type="EMBL" id="ORX99443.1"/>
    </source>
</evidence>
<protein>
    <submittedName>
        <fullName evidence="1">Uncharacterized protein</fullName>
    </submittedName>
</protein>
<comment type="caution">
    <text evidence="1">The sequence shown here is derived from an EMBL/GenBank/DDBJ whole genome shotgun (WGS) entry which is preliminary data.</text>
</comment>
<organism evidence="1 2">
    <name type="scientific">Basidiobolus meristosporus CBS 931.73</name>
    <dbReference type="NCBI Taxonomy" id="1314790"/>
    <lineage>
        <taxon>Eukaryota</taxon>
        <taxon>Fungi</taxon>
        <taxon>Fungi incertae sedis</taxon>
        <taxon>Zoopagomycota</taxon>
        <taxon>Entomophthoromycotina</taxon>
        <taxon>Basidiobolomycetes</taxon>
        <taxon>Basidiobolales</taxon>
        <taxon>Basidiobolaceae</taxon>
        <taxon>Basidiobolus</taxon>
    </lineage>
</organism>
<gene>
    <name evidence="1" type="ORF">K493DRAFT_299358</name>
</gene>
<accession>A0A1Y1YNN9</accession>
<dbReference type="AlphaFoldDB" id="A0A1Y1YNN9"/>
<evidence type="ECO:0000313" key="2">
    <source>
        <dbReference type="Proteomes" id="UP000193498"/>
    </source>
</evidence>
<dbReference type="OrthoDB" id="2158148at2759"/>